<dbReference type="EMBL" id="FOXQ01000001">
    <property type="protein sequence ID" value="SFP73927.1"/>
    <property type="molecule type" value="Genomic_DNA"/>
</dbReference>
<dbReference type="NCBIfam" id="TIGR04056">
    <property type="entry name" value="OMP_RagA_SusC"/>
    <property type="match status" value="1"/>
</dbReference>
<dbReference type="InterPro" id="IPR008969">
    <property type="entry name" value="CarboxyPept-like_regulatory"/>
</dbReference>
<feature type="domain" description="TonB-dependent receptor plug" evidence="9">
    <location>
        <begin position="122"/>
        <end position="244"/>
    </location>
</feature>
<evidence type="ECO:0000256" key="6">
    <source>
        <dbReference type="ARBA" id="ARBA00023237"/>
    </source>
</evidence>
<dbReference type="GO" id="GO:0009279">
    <property type="term" value="C:cell outer membrane"/>
    <property type="evidence" value="ECO:0007669"/>
    <property type="project" value="UniProtKB-SubCell"/>
</dbReference>
<keyword evidence="2 7" id="KW-0813">Transport</keyword>
<evidence type="ECO:0000256" key="5">
    <source>
        <dbReference type="ARBA" id="ARBA00023136"/>
    </source>
</evidence>
<name>A0A1I5STT4_9BACT</name>
<feature type="chain" id="PRO_5011751131" evidence="8">
    <location>
        <begin position="26"/>
        <end position="1034"/>
    </location>
</feature>
<dbReference type="Proteomes" id="UP000199031">
    <property type="component" value="Unassembled WGS sequence"/>
</dbReference>
<comment type="subcellular location">
    <subcellularLocation>
        <location evidence="1 7">Cell outer membrane</location>
        <topology evidence="1 7">Multi-pass membrane protein</topology>
    </subcellularLocation>
</comment>
<dbReference type="Gene3D" id="2.60.40.1120">
    <property type="entry name" value="Carboxypeptidase-like, regulatory domain"/>
    <property type="match status" value="1"/>
</dbReference>
<dbReference type="Pfam" id="PF07715">
    <property type="entry name" value="Plug"/>
    <property type="match status" value="1"/>
</dbReference>
<evidence type="ECO:0000256" key="2">
    <source>
        <dbReference type="ARBA" id="ARBA00022448"/>
    </source>
</evidence>
<dbReference type="InterPro" id="IPR037066">
    <property type="entry name" value="Plug_dom_sf"/>
</dbReference>
<dbReference type="SUPFAM" id="SSF49464">
    <property type="entry name" value="Carboxypeptidase regulatory domain-like"/>
    <property type="match status" value="1"/>
</dbReference>
<evidence type="ECO:0000259" key="9">
    <source>
        <dbReference type="Pfam" id="PF07715"/>
    </source>
</evidence>
<keyword evidence="5 7" id="KW-0472">Membrane</keyword>
<keyword evidence="4 7" id="KW-0812">Transmembrane</keyword>
<dbReference type="AlphaFoldDB" id="A0A1I5STT4"/>
<keyword evidence="8" id="KW-0732">Signal</keyword>
<dbReference type="SUPFAM" id="SSF56935">
    <property type="entry name" value="Porins"/>
    <property type="match status" value="1"/>
</dbReference>
<evidence type="ECO:0000313" key="11">
    <source>
        <dbReference type="Proteomes" id="UP000199031"/>
    </source>
</evidence>
<reference evidence="10 11" key="1">
    <citation type="submission" date="2016-10" db="EMBL/GenBank/DDBJ databases">
        <authorList>
            <person name="de Groot N.N."/>
        </authorList>
    </citation>
    <scope>NUCLEOTIDE SEQUENCE [LARGE SCALE GENOMIC DNA]</scope>
    <source>
        <strain evidence="10 11">DSM 28286</strain>
    </source>
</reference>
<dbReference type="InterPro" id="IPR023997">
    <property type="entry name" value="TonB-dep_OMP_SusC/RagA_CS"/>
</dbReference>
<dbReference type="InterPro" id="IPR036942">
    <property type="entry name" value="Beta-barrel_TonB_sf"/>
</dbReference>
<evidence type="ECO:0000256" key="3">
    <source>
        <dbReference type="ARBA" id="ARBA00022452"/>
    </source>
</evidence>
<dbReference type="PROSITE" id="PS52016">
    <property type="entry name" value="TONB_DEPENDENT_REC_3"/>
    <property type="match status" value="1"/>
</dbReference>
<accession>A0A1I5STT4</accession>
<gene>
    <name evidence="10" type="ORF">SAMN05444277_101933</name>
</gene>
<proteinExistence type="inferred from homology"/>
<comment type="similarity">
    <text evidence="7">Belongs to the TonB-dependent receptor family.</text>
</comment>
<sequence>MRKYPPPQMLVLLIALIFCSMKSSAQTRSLTGVVKDSANQPLVAATVTVKGSKVSTTTAADGSFTIAVPAGNVTLEVSYVGYNPMSVPVGPDQADVSVVMQSGTNTISDVVVTALGIKKDERKLGYAISTVNGDALNKARETNVALSLGGQVAGLKVTGTSGGPGGTARILLRGMPSMNSGGSPLFVINGVPMDNSNRGASGEWGGADAGDGIGNINPDDIETMTVLKGQAASALYGARASNGVILITTKSGSKGSPTVEYNVNYVTDKPIDFTDYQYVYGQGQNGEKPTTAAGALGTNRLSWGSKLDGSQVIGFDGNQYSYSPYKNNFSNFYRSGYTLTNTASVSGGGDNGSYRVSASTLGNDNVTLKSGISRKTINLNLNQNVTKKLNVAVIANYIDQKDRNREYLSDGPGNPNNFQFLASNVNNEIFKPGVNADGSEIVFSDDNYVTNPWFVVNNWINNTGRKRLIGSLSAKYNFTDWIYAMARVGYDHENDDYLNVTPTGTSYSYNSAGQSGSINQSNAQTSELNVDGIVGVNHSITKDVSFNATLGANLRKNNFQSVGVNGGPFVVPYLYTPGNVVSFGRSYSEIHREVHSAYYSVEFSYKDLLTLATTGRYDAFSTLYNSGIPKDQRNIFTPSVSGSFVFSQLLHSPVLSFGKLRASYAQTSGEPANAYATAVYYSVGNSINGTPTGNFSSTLPNLFLKPFTKTEFEVGTELKFFSNRLGLDVAWYTQKTKNEIMNGSLSSATGYTSRVVANGSVQNQGLEVAITGTPVRGKDFNWDITLNYTHVQNKILTTDEADNDIGLGTYRPLNANTAFVVGLAGPQILAHDYTYDSKGQVVVDADGLPIQGGLIPMGSVLPTDYGGLNNSFTYKNFNLSFLVDYNYGNNVLSATNYYSIYRGLNKMTLEGREGGITTGVYADGTANTVAANAQAYYQRLATISKINVLSGDYIKLRQVTLGYTFSEEMLKKVPVIRTLQISFVGRNLFYLMKKSDNIDPEGGFRADVNYAGIEGTSLPSTRTFGFNVNIKFKN</sequence>
<dbReference type="Pfam" id="PF13715">
    <property type="entry name" value="CarbopepD_reg_2"/>
    <property type="match status" value="1"/>
</dbReference>
<organism evidence="10 11">
    <name type="scientific">Parafilimonas terrae</name>
    <dbReference type="NCBI Taxonomy" id="1465490"/>
    <lineage>
        <taxon>Bacteria</taxon>
        <taxon>Pseudomonadati</taxon>
        <taxon>Bacteroidota</taxon>
        <taxon>Chitinophagia</taxon>
        <taxon>Chitinophagales</taxon>
        <taxon>Chitinophagaceae</taxon>
        <taxon>Parafilimonas</taxon>
    </lineage>
</organism>
<dbReference type="InterPro" id="IPR012910">
    <property type="entry name" value="Plug_dom"/>
</dbReference>
<feature type="signal peptide" evidence="8">
    <location>
        <begin position="1"/>
        <end position="25"/>
    </location>
</feature>
<evidence type="ECO:0000256" key="8">
    <source>
        <dbReference type="SAM" id="SignalP"/>
    </source>
</evidence>
<dbReference type="InterPro" id="IPR039426">
    <property type="entry name" value="TonB-dep_rcpt-like"/>
</dbReference>
<dbReference type="Gene3D" id="2.170.130.10">
    <property type="entry name" value="TonB-dependent receptor, plug domain"/>
    <property type="match status" value="1"/>
</dbReference>
<dbReference type="OrthoDB" id="9768177at2"/>
<keyword evidence="3 7" id="KW-1134">Transmembrane beta strand</keyword>
<evidence type="ECO:0000313" key="10">
    <source>
        <dbReference type="EMBL" id="SFP73927.1"/>
    </source>
</evidence>
<evidence type="ECO:0000256" key="1">
    <source>
        <dbReference type="ARBA" id="ARBA00004571"/>
    </source>
</evidence>
<keyword evidence="11" id="KW-1185">Reference proteome</keyword>
<keyword evidence="6 7" id="KW-0998">Cell outer membrane</keyword>
<dbReference type="STRING" id="1465490.SAMN05444277_101933"/>
<evidence type="ECO:0000256" key="4">
    <source>
        <dbReference type="ARBA" id="ARBA00022692"/>
    </source>
</evidence>
<protein>
    <submittedName>
        <fullName evidence="10">TonB-linked outer membrane protein, SusC/RagA family</fullName>
    </submittedName>
</protein>
<dbReference type="Gene3D" id="2.40.170.20">
    <property type="entry name" value="TonB-dependent receptor, beta-barrel domain"/>
    <property type="match status" value="1"/>
</dbReference>
<dbReference type="NCBIfam" id="TIGR04057">
    <property type="entry name" value="SusC_RagA_signa"/>
    <property type="match status" value="1"/>
</dbReference>
<dbReference type="InterPro" id="IPR023996">
    <property type="entry name" value="TonB-dep_OMP_SusC/RagA"/>
</dbReference>
<evidence type="ECO:0000256" key="7">
    <source>
        <dbReference type="PROSITE-ProRule" id="PRU01360"/>
    </source>
</evidence>